<dbReference type="PANTHER" id="PTHR12913:SF1">
    <property type="entry name" value="COLD SHOCK DOMAIN-CONTAINING PROTEIN E1"/>
    <property type="match status" value="1"/>
</dbReference>
<dbReference type="PANTHER" id="PTHR12913">
    <property type="entry name" value="UNR PROTEIN N-RAS UPSTREAM GENE PROTEIN"/>
    <property type="match status" value="1"/>
</dbReference>
<name>A0ABQ9FCA8_TEGGR</name>
<gene>
    <name evidence="9" type="ORF">KUTeg_007114</name>
</gene>
<evidence type="ECO:0000313" key="9">
    <source>
        <dbReference type="EMBL" id="KAJ8314964.1"/>
    </source>
</evidence>
<evidence type="ECO:0008006" key="11">
    <source>
        <dbReference type="Google" id="ProtNLM"/>
    </source>
</evidence>
<dbReference type="Pfam" id="PF23456">
    <property type="entry name" value="CSDE1"/>
    <property type="match status" value="1"/>
</dbReference>
<dbReference type="InterPro" id="IPR002059">
    <property type="entry name" value="CSP_DNA-bd"/>
</dbReference>
<feature type="domain" description="CSD" evidence="7">
    <location>
        <begin position="35"/>
        <end position="105"/>
    </location>
</feature>
<evidence type="ECO:0000256" key="1">
    <source>
        <dbReference type="ARBA" id="ARBA00004496"/>
    </source>
</evidence>
<dbReference type="InterPro" id="IPR019844">
    <property type="entry name" value="CSD_CS"/>
</dbReference>
<evidence type="ECO:0000256" key="5">
    <source>
        <dbReference type="ARBA" id="ARBA00044751"/>
    </source>
</evidence>
<dbReference type="InterPro" id="IPR011129">
    <property type="entry name" value="CSD"/>
</dbReference>
<feature type="region of interest" description="Disordered" evidence="6">
    <location>
        <begin position="785"/>
        <end position="808"/>
    </location>
</feature>
<evidence type="ECO:0000256" key="2">
    <source>
        <dbReference type="ARBA" id="ARBA00022490"/>
    </source>
</evidence>
<dbReference type="InterPro" id="IPR024642">
    <property type="entry name" value="SUZ-C"/>
</dbReference>
<dbReference type="PROSITE" id="PS51857">
    <property type="entry name" value="CSD_2"/>
    <property type="match status" value="4"/>
</dbReference>
<evidence type="ECO:0000256" key="3">
    <source>
        <dbReference type="ARBA" id="ARBA00022737"/>
    </source>
</evidence>
<comment type="similarity">
    <text evidence="5">Belongs to the UNR family.</text>
</comment>
<organism evidence="9 10">
    <name type="scientific">Tegillarca granosa</name>
    <name type="common">Malaysian cockle</name>
    <name type="synonym">Anadara granosa</name>
    <dbReference type="NCBI Taxonomy" id="220873"/>
    <lineage>
        <taxon>Eukaryota</taxon>
        <taxon>Metazoa</taxon>
        <taxon>Spiralia</taxon>
        <taxon>Lophotrochozoa</taxon>
        <taxon>Mollusca</taxon>
        <taxon>Bivalvia</taxon>
        <taxon>Autobranchia</taxon>
        <taxon>Pteriomorphia</taxon>
        <taxon>Arcoida</taxon>
        <taxon>Arcoidea</taxon>
        <taxon>Arcidae</taxon>
        <taxon>Tegillarca</taxon>
    </lineage>
</organism>
<dbReference type="SMART" id="SM00357">
    <property type="entry name" value="CSP"/>
    <property type="match status" value="4"/>
</dbReference>
<protein>
    <recommendedName>
        <fullName evidence="11">Cold shock domain-containing protein E1</fullName>
    </recommendedName>
</protein>
<evidence type="ECO:0000259" key="8">
    <source>
        <dbReference type="PROSITE" id="PS51938"/>
    </source>
</evidence>
<feature type="domain" description="CSD" evidence="7">
    <location>
        <begin position="182"/>
        <end position="244"/>
    </location>
</feature>
<feature type="domain" description="SUZ-C" evidence="8">
    <location>
        <begin position="761"/>
        <end position="801"/>
    </location>
</feature>
<sequence length="808" mass="91673">MSSAVKKLNSPQWKNFQPPAQDPAILSYQRSPNTVNSVIMTSANPPIRETGFVEKLLCCEREARLFFHFSEYSGEINDVNIGEPVEFEMSYDRRTGRPIARSVVKSNSDNVSFEMLSEERYTGSIVQEAKPTKNKNVKDIIDGEHVKVKAGDQVTFFIATDKRNGNIQARKLELVNVPPPSKYQGVVCSLKDSFGFIERADAVKEIFFHYSEYNGDIHKLELGEDVEFDIQSRNGKEVAVNISGLPEGTVIFEDIAIDKIKGKLLRTLKSNRRQSDPLGGRISYDSPKGVVEIPYGDKDQKGDYTLCVGDIVEFNIATDRRDKLQRATNIVLLDETFENSAEQRETFLVILTIPYLEGEEWQIYKWFLATFAGIQCITINKLFENIAKRDVRMFFHFSEVLESSRDVKCQDEVEFTVTPFETYLIISLKKALFFIILKDPSTPNRNMAIRIRYLPKGSVSFINIRPEKYVGTIDREPSLHRSPNKNNKDPDTGSIIFDFEGAIHHISYLVKDLLDLKSPPRYGDKVEFNIGELKRSNSRIALNVKVLFRNISTKCQGFIATLKDNYGFIENADHEKEVFFHYSSYDGDPNELDLGDEVEYTVTRKSGKISAENIRKLLKGTIAQEETLRDKGTLQGKVVRPMRIVNPDQDEYCGLVQSGVDDDSDNQLYPYGITSLADKHDFLQKGDIVKFQVAIGKGGKMRAFGFINHEVEEGKKLFFHMTEVHDGVEVQPGDEVEFVVVQNQRNGKYSACSLRKITDRQRPEHLVSRLKSINEDANGPRIIAIRQPKGPDGSKGFVQPRVPKSLTA</sequence>
<dbReference type="Pfam" id="PF12901">
    <property type="entry name" value="SUZ-C"/>
    <property type="match status" value="1"/>
</dbReference>
<evidence type="ECO:0000259" key="7">
    <source>
        <dbReference type="PROSITE" id="PS51857"/>
    </source>
</evidence>
<dbReference type="InterPro" id="IPR056400">
    <property type="entry name" value="CSDE1"/>
</dbReference>
<evidence type="ECO:0000313" key="10">
    <source>
        <dbReference type="Proteomes" id="UP001217089"/>
    </source>
</evidence>
<proteinExistence type="inferred from homology"/>
<keyword evidence="4" id="KW-0694">RNA-binding</keyword>
<dbReference type="PROSITE" id="PS00352">
    <property type="entry name" value="CSD_1"/>
    <property type="match status" value="2"/>
</dbReference>
<keyword evidence="3" id="KW-0677">Repeat</keyword>
<keyword evidence="10" id="KW-1185">Reference proteome</keyword>
<dbReference type="Pfam" id="PF00313">
    <property type="entry name" value="CSD"/>
    <property type="match status" value="3"/>
</dbReference>
<dbReference type="SUPFAM" id="SSF50249">
    <property type="entry name" value="Nucleic acid-binding proteins"/>
    <property type="match status" value="4"/>
</dbReference>
<dbReference type="InterPro" id="IPR012340">
    <property type="entry name" value="NA-bd_OB-fold"/>
</dbReference>
<feature type="domain" description="CSD" evidence="7">
    <location>
        <begin position="554"/>
        <end position="616"/>
    </location>
</feature>
<dbReference type="EMBL" id="JARBDR010000337">
    <property type="protein sequence ID" value="KAJ8314964.1"/>
    <property type="molecule type" value="Genomic_DNA"/>
</dbReference>
<dbReference type="Gene3D" id="2.40.50.140">
    <property type="entry name" value="Nucleic acid-binding proteins"/>
    <property type="match status" value="5"/>
</dbReference>
<comment type="subcellular location">
    <subcellularLocation>
        <location evidence="1">Cytoplasm</location>
    </subcellularLocation>
</comment>
<evidence type="ECO:0000256" key="6">
    <source>
        <dbReference type="SAM" id="MobiDB-lite"/>
    </source>
</evidence>
<reference evidence="9 10" key="1">
    <citation type="submission" date="2022-12" db="EMBL/GenBank/DDBJ databases">
        <title>Chromosome-level genome of Tegillarca granosa.</title>
        <authorList>
            <person name="Kim J."/>
        </authorList>
    </citation>
    <scope>NUCLEOTIDE SEQUENCE [LARGE SCALE GENOMIC DNA]</scope>
    <source>
        <strain evidence="9">Teg-2019</strain>
        <tissue evidence="9">Adductor muscle</tissue>
    </source>
</reference>
<dbReference type="CDD" id="cd04458">
    <property type="entry name" value="CSP_CDS"/>
    <property type="match status" value="2"/>
</dbReference>
<comment type="caution">
    <text evidence="9">The sequence shown here is derived from an EMBL/GenBank/DDBJ whole genome shotgun (WGS) entry which is preliminary data.</text>
</comment>
<dbReference type="Proteomes" id="UP001217089">
    <property type="component" value="Unassembled WGS sequence"/>
</dbReference>
<accession>A0ABQ9FCA8</accession>
<dbReference type="PROSITE" id="PS51938">
    <property type="entry name" value="SUZ_C"/>
    <property type="match status" value="1"/>
</dbReference>
<feature type="domain" description="CSD" evidence="7">
    <location>
        <begin position="683"/>
        <end position="756"/>
    </location>
</feature>
<evidence type="ECO:0000256" key="4">
    <source>
        <dbReference type="ARBA" id="ARBA00022884"/>
    </source>
</evidence>
<keyword evidence="2" id="KW-0963">Cytoplasm</keyword>